<evidence type="ECO:0000256" key="7">
    <source>
        <dbReference type="ARBA" id="ARBA00023157"/>
    </source>
</evidence>
<dbReference type="GO" id="GO:0021517">
    <property type="term" value="P:ventral spinal cord development"/>
    <property type="evidence" value="ECO:0007669"/>
    <property type="project" value="TreeGrafter"/>
</dbReference>
<evidence type="ECO:0000256" key="1">
    <source>
        <dbReference type="ARBA" id="ARBA00004167"/>
    </source>
</evidence>
<keyword evidence="10" id="KW-1185">Reference proteome</keyword>
<feature type="disulfide bond" evidence="8">
    <location>
        <begin position="27"/>
        <end position="39"/>
    </location>
</feature>
<dbReference type="InterPro" id="IPR050685">
    <property type="entry name" value="LDLR"/>
</dbReference>
<dbReference type="InterPro" id="IPR036055">
    <property type="entry name" value="LDL_receptor-like_sf"/>
</dbReference>
<proteinExistence type="predicted"/>
<accession>A0AA40HZ61</accession>
<evidence type="ECO:0000256" key="4">
    <source>
        <dbReference type="ARBA" id="ARBA00022737"/>
    </source>
</evidence>
<keyword evidence="4" id="KW-0677">Repeat</keyword>
<dbReference type="GO" id="GO:0012505">
    <property type="term" value="C:endomembrane system"/>
    <property type="evidence" value="ECO:0007669"/>
    <property type="project" value="UniProtKB-SubCell"/>
</dbReference>
<evidence type="ECO:0000256" key="5">
    <source>
        <dbReference type="ARBA" id="ARBA00022989"/>
    </source>
</evidence>
<name>A0AA40HZ61_CNENI</name>
<evidence type="ECO:0000313" key="9">
    <source>
        <dbReference type="EMBL" id="KAK1340028.1"/>
    </source>
</evidence>
<dbReference type="EMBL" id="JAULJE010000008">
    <property type="protein sequence ID" value="KAK1340028.1"/>
    <property type="molecule type" value="Genomic_DNA"/>
</dbReference>
<dbReference type="PANTHER" id="PTHR24270:SF3">
    <property type="entry name" value="LOW-DENSITY LIPOPROTEIN RECEPTOR-RELATED PROTEIN 8"/>
    <property type="match status" value="1"/>
</dbReference>
<dbReference type="Proteomes" id="UP001177744">
    <property type="component" value="Unassembled WGS sequence"/>
</dbReference>
<dbReference type="GO" id="GO:0005901">
    <property type="term" value="C:caveola"/>
    <property type="evidence" value="ECO:0007669"/>
    <property type="project" value="TreeGrafter"/>
</dbReference>
<dbReference type="FunFam" id="4.10.400.10:FF:000138">
    <property type="entry name" value="Low-density lipoprotein receptor-related protein 8"/>
    <property type="match status" value="1"/>
</dbReference>
<evidence type="ECO:0000256" key="3">
    <source>
        <dbReference type="ARBA" id="ARBA00022692"/>
    </source>
</evidence>
<keyword evidence="5" id="KW-1133">Transmembrane helix</keyword>
<keyword evidence="7 8" id="KW-1015">Disulfide bond</keyword>
<comment type="caution">
    <text evidence="9">The sequence shown here is derived from an EMBL/GenBank/DDBJ whole genome shotgun (WGS) entry which is preliminary data.</text>
</comment>
<keyword evidence="6" id="KW-0472">Membrane</keyword>
<dbReference type="CDD" id="cd00112">
    <property type="entry name" value="LDLa"/>
    <property type="match status" value="2"/>
</dbReference>
<feature type="disulfide bond" evidence="8">
    <location>
        <begin position="275"/>
        <end position="290"/>
    </location>
</feature>
<gene>
    <name evidence="9" type="ORF">QTO34_018592</name>
</gene>
<evidence type="ECO:0000256" key="2">
    <source>
        <dbReference type="ARBA" id="ARBA00004308"/>
    </source>
</evidence>
<dbReference type="PROSITE" id="PS01209">
    <property type="entry name" value="LDLRA_1"/>
    <property type="match status" value="1"/>
</dbReference>
<evidence type="ECO:0000256" key="8">
    <source>
        <dbReference type="PROSITE-ProRule" id="PRU00124"/>
    </source>
</evidence>
<sequence>MNHNHLCLKVTDLECPLSGVLKAKKTCMDTDFTCDNGHCIPERWKCDGEEDVPTAPMSSRPLAVLRVGISMCLPFKPPTKSRRLCNPFSDQRSRSAEVKRFAEGTPKPRLYRRPHAAEAFGFGPPESGRRTAICHLADPARAEAPRASFLQYPLPPRHAGETDRGGDPRGLLFSCGDYVHQSQAVRLEVSPGMDDQLCPSLHNFKQATHPPPLGSPRGKVKVMTAPPHKETLHFPGPAASGLAPEPGEHAKQVCPEEKLSCGPTSHKCVPASWRCDGEKDCESGADEAGCATCESGPENTDLKVAVSFHTLERIQCRGVLPPRTRSLGMYTLSGQEGVQLIEASASSRGADTTG</sequence>
<dbReference type="AlphaFoldDB" id="A0AA40HZ61"/>
<dbReference type="PRINTS" id="PR00261">
    <property type="entry name" value="LDLRECEPTOR"/>
</dbReference>
<evidence type="ECO:0000256" key="6">
    <source>
        <dbReference type="ARBA" id="ARBA00023136"/>
    </source>
</evidence>
<comment type="subcellular location">
    <subcellularLocation>
        <location evidence="2">Endomembrane system</location>
    </subcellularLocation>
    <subcellularLocation>
        <location evidence="1">Membrane</location>
        <topology evidence="1">Single-pass membrane protein</topology>
    </subcellularLocation>
</comment>
<protein>
    <submittedName>
        <fullName evidence="9">Uncharacterized protein</fullName>
    </submittedName>
</protein>
<dbReference type="Pfam" id="PF00057">
    <property type="entry name" value="Ldl_recept_a"/>
    <property type="match status" value="2"/>
</dbReference>
<dbReference type="GO" id="GO:0016192">
    <property type="term" value="P:vesicle-mediated transport"/>
    <property type="evidence" value="ECO:0007669"/>
    <property type="project" value="UniProtKB-ARBA"/>
</dbReference>
<keyword evidence="3" id="KW-0812">Transmembrane</keyword>
<dbReference type="Gene3D" id="4.10.400.10">
    <property type="entry name" value="Low-density Lipoprotein Receptor"/>
    <property type="match status" value="2"/>
</dbReference>
<dbReference type="PROSITE" id="PS50068">
    <property type="entry name" value="LDLRA_2"/>
    <property type="match status" value="2"/>
</dbReference>
<comment type="caution">
    <text evidence="8">Lacks conserved residue(s) required for the propagation of feature annotation.</text>
</comment>
<reference evidence="9" key="1">
    <citation type="submission" date="2023-06" db="EMBL/GenBank/DDBJ databases">
        <title>Reference genome for the Northern bat (Eptesicus nilssonii), a most northern bat species.</title>
        <authorList>
            <person name="Laine V.N."/>
            <person name="Pulliainen A.T."/>
            <person name="Lilley T.M."/>
        </authorList>
    </citation>
    <scope>NUCLEOTIDE SEQUENCE</scope>
    <source>
        <strain evidence="9">BLF_Eptnil</strain>
        <tissue evidence="9">Kidney</tissue>
    </source>
</reference>
<dbReference type="SMART" id="SM00192">
    <property type="entry name" value="LDLa"/>
    <property type="match status" value="2"/>
</dbReference>
<dbReference type="PANTHER" id="PTHR24270">
    <property type="entry name" value="LOW-DENSITY LIPOPROTEIN RECEPTOR-RELATED"/>
    <property type="match status" value="1"/>
</dbReference>
<evidence type="ECO:0000313" key="10">
    <source>
        <dbReference type="Proteomes" id="UP001177744"/>
    </source>
</evidence>
<dbReference type="SUPFAM" id="SSF57424">
    <property type="entry name" value="LDL receptor-like module"/>
    <property type="match status" value="2"/>
</dbReference>
<dbReference type="InterPro" id="IPR002172">
    <property type="entry name" value="LDrepeatLR_classA_rpt"/>
</dbReference>
<organism evidence="9 10">
    <name type="scientific">Cnephaeus nilssonii</name>
    <name type="common">Northern bat</name>
    <name type="synonym">Eptesicus nilssonii</name>
    <dbReference type="NCBI Taxonomy" id="3371016"/>
    <lineage>
        <taxon>Eukaryota</taxon>
        <taxon>Metazoa</taxon>
        <taxon>Chordata</taxon>
        <taxon>Craniata</taxon>
        <taxon>Vertebrata</taxon>
        <taxon>Euteleostomi</taxon>
        <taxon>Mammalia</taxon>
        <taxon>Eutheria</taxon>
        <taxon>Laurasiatheria</taxon>
        <taxon>Chiroptera</taxon>
        <taxon>Yangochiroptera</taxon>
        <taxon>Vespertilionidae</taxon>
        <taxon>Cnephaeus</taxon>
    </lineage>
</organism>
<dbReference type="InterPro" id="IPR023415">
    <property type="entry name" value="LDLR_class-A_CS"/>
</dbReference>